<name>A0A8S3BWQ9_9BILA</name>
<comment type="caution">
    <text evidence="2">The sequence shown here is derived from an EMBL/GenBank/DDBJ whole genome shotgun (WGS) entry which is preliminary data.</text>
</comment>
<accession>A0A8S3BWQ9</accession>
<protein>
    <submittedName>
        <fullName evidence="2">Uncharacterized protein</fullName>
    </submittedName>
</protein>
<feature type="non-terminal residue" evidence="2">
    <location>
        <position position="1"/>
    </location>
</feature>
<sequence>MYDDPSKNYDNTIASSSSNYEYDNSSSSNFIYNSKGLDSSPESSICSSGIYSA</sequence>
<dbReference type="EMBL" id="CAJOBJ010162551">
    <property type="protein sequence ID" value="CAF4851743.1"/>
    <property type="molecule type" value="Genomic_DNA"/>
</dbReference>
<dbReference type="AlphaFoldDB" id="A0A8S3BWQ9"/>
<evidence type="ECO:0000313" key="3">
    <source>
        <dbReference type="EMBL" id="CAF4855681.1"/>
    </source>
</evidence>
<gene>
    <name evidence="2" type="ORF">GIL414_LOCUS49429</name>
    <name evidence="3" type="ORF">GIL414_LOCUS49622</name>
</gene>
<evidence type="ECO:0000313" key="2">
    <source>
        <dbReference type="EMBL" id="CAF4851743.1"/>
    </source>
</evidence>
<reference evidence="2" key="1">
    <citation type="submission" date="2021-02" db="EMBL/GenBank/DDBJ databases">
        <authorList>
            <person name="Nowell W R."/>
        </authorList>
    </citation>
    <scope>NUCLEOTIDE SEQUENCE</scope>
</reference>
<feature type="compositionally biased region" description="Low complexity" evidence="1">
    <location>
        <begin position="15"/>
        <end position="29"/>
    </location>
</feature>
<evidence type="ECO:0000256" key="1">
    <source>
        <dbReference type="SAM" id="MobiDB-lite"/>
    </source>
</evidence>
<proteinExistence type="predicted"/>
<dbReference type="EMBL" id="CAJOBJ010163544">
    <property type="protein sequence ID" value="CAF4855681.1"/>
    <property type="molecule type" value="Genomic_DNA"/>
</dbReference>
<feature type="non-terminal residue" evidence="2">
    <location>
        <position position="53"/>
    </location>
</feature>
<evidence type="ECO:0000313" key="4">
    <source>
        <dbReference type="Proteomes" id="UP000681720"/>
    </source>
</evidence>
<organism evidence="2 4">
    <name type="scientific">Rotaria magnacalcarata</name>
    <dbReference type="NCBI Taxonomy" id="392030"/>
    <lineage>
        <taxon>Eukaryota</taxon>
        <taxon>Metazoa</taxon>
        <taxon>Spiralia</taxon>
        <taxon>Gnathifera</taxon>
        <taxon>Rotifera</taxon>
        <taxon>Eurotatoria</taxon>
        <taxon>Bdelloidea</taxon>
        <taxon>Philodinida</taxon>
        <taxon>Philodinidae</taxon>
        <taxon>Rotaria</taxon>
    </lineage>
</organism>
<dbReference type="Proteomes" id="UP000681720">
    <property type="component" value="Unassembled WGS sequence"/>
</dbReference>
<feature type="compositionally biased region" description="Low complexity" evidence="1">
    <location>
        <begin position="39"/>
        <end position="53"/>
    </location>
</feature>
<feature type="region of interest" description="Disordered" evidence="1">
    <location>
        <begin position="1"/>
        <end position="53"/>
    </location>
</feature>